<evidence type="ECO:0000256" key="1">
    <source>
        <dbReference type="SAM" id="Phobius"/>
    </source>
</evidence>
<gene>
    <name evidence="3" type="primary">Vsig4</name>
    <name evidence="3" type="ORF">OREMEL_R05593</name>
</gene>
<feature type="non-terminal residue" evidence="3">
    <location>
        <position position="180"/>
    </location>
</feature>
<dbReference type="SMART" id="SM00406">
    <property type="entry name" value="IGv"/>
    <property type="match status" value="1"/>
</dbReference>
<feature type="transmembrane region" description="Helical" evidence="1">
    <location>
        <begin position="149"/>
        <end position="175"/>
    </location>
</feature>
<dbReference type="EMBL" id="VZUB01002803">
    <property type="protein sequence ID" value="NXU73510.1"/>
    <property type="molecule type" value="Genomic_DNA"/>
</dbReference>
<dbReference type="GO" id="GO:0001851">
    <property type="term" value="F:complement component C3b binding"/>
    <property type="evidence" value="ECO:0007669"/>
    <property type="project" value="TreeGrafter"/>
</dbReference>
<dbReference type="InterPro" id="IPR036179">
    <property type="entry name" value="Ig-like_dom_sf"/>
</dbReference>
<comment type="caution">
    <text evidence="3">The sequence shown here is derived from an EMBL/GenBank/DDBJ whole genome shotgun (WGS) entry which is preliminary data.</text>
</comment>
<keyword evidence="1" id="KW-0472">Membrane</keyword>
<evidence type="ECO:0000313" key="4">
    <source>
        <dbReference type="Proteomes" id="UP000579904"/>
    </source>
</evidence>
<dbReference type="Pfam" id="PF07686">
    <property type="entry name" value="V-set"/>
    <property type="match status" value="1"/>
</dbReference>
<dbReference type="GO" id="GO:0032703">
    <property type="term" value="P:negative regulation of interleukin-2 production"/>
    <property type="evidence" value="ECO:0007669"/>
    <property type="project" value="InterPro"/>
</dbReference>
<dbReference type="PANTHER" id="PTHR15466:SF2">
    <property type="entry name" value="V-SET AND IMMUNOGLOBULIN DOMAIN-CONTAINING PROTEIN 4"/>
    <property type="match status" value="1"/>
</dbReference>
<organism evidence="3 4">
    <name type="scientific">Oreotrochilus melanogaster</name>
    <dbReference type="NCBI Taxonomy" id="689266"/>
    <lineage>
        <taxon>Eukaryota</taxon>
        <taxon>Metazoa</taxon>
        <taxon>Chordata</taxon>
        <taxon>Craniata</taxon>
        <taxon>Vertebrata</taxon>
        <taxon>Euteleostomi</taxon>
        <taxon>Archelosauria</taxon>
        <taxon>Archosauria</taxon>
        <taxon>Dinosauria</taxon>
        <taxon>Saurischia</taxon>
        <taxon>Theropoda</taxon>
        <taxon>Coelurosauria</taxon>
        <taxon>Aves</taxon>
        <taxon>Neognathae</taxon>
        <taxon>Neoaves</taxon>
        <taxon>Strisores</taxon>
        <taxon>Apodiformes</taxon>
        <taxon>Trochilidae</taxon>
        <taxon>Oreotrochilus</taxon>
    </lineage>
</organism>
<sequence length="180" mass="19961">AFLDLTGSNEIKSIWKGSTTLPCVYVPVKNFVLETLTWTVVHDQSSGAIFRRDGSGDHVLLSEYRGRISVLKDTPGNLSLHILNLEISDRGTYTCQVTWRASNNSLVAREITTKLEVVKDLPVAVVTPESGVGYPEKNYTTQSLQRSHLSLFLVILIAILCSAVVFVVIFLIICIRKPKD</sequence>
<dbReference type="AlphaFoldDB" id="A0A7L3N8P9"/>
<dbReference type="InterPro" id="IPR013783">
    <property type="entry name" value="Ig-like_fold"/>
</dbReference>
<dbReference type="OrthoDB" id="9448246at2759"/>
<reference evidence="3 4" key="1">
    <citation type="submission" date="2019-09" db="EMBL/GenBank/DDBJ databases">
        <title>Bird 10,000 Genomes (B10K) Project - Family phase.</title>
        <authorList>
            <person name="Zhang G."/>
        </authorList>
    </citation>
    <scope>NUCLEOTIDE SEQUENCE [LARGE SCALE GENOMIC DNA]</scope>
    <source>
        <strain evidence="3">OUT-0002</strain>
    </source>
</reference>
<dbReference type="SUPFAM" id="SSF48726">
    <property type="entry name" value="Immunoglobulin"/>
    <property type="match status" value="1"/>
</dbReference>
<keyword evidence="4" id="KW-1185">Reference proteome</keyword>
<dbReference type="InterPro" id="IPR007110">
    <property type="entry name" value="Ig-like_dom"/>
</dbReference>
<protein>
    <submittedName>
        <fullName evidence="3">VSIG4 protein</fullName>
    </submittedName>
</protein>
<dbReference type="InterPro" id="IPR003599">
    <property type="entry name" value="Ig_sub"/>
</dbReference>
<dbReference type="Gene3D" id="2.60.40.10">
    <property type="entry name" value="Immunoglobulins"/>
    <property type="match status" value="1"/>
</dbReference>
<dbReference type="PANTHER" id="PTHR15466">
    <property type="entry name" value="V-SET AND IMMUNOGLOBULIN DOMAIN CONTAINING 4"/>
    <property type="match status" value="1"/>
</dbReference>
<evidence type="ECO:0000259" key="2">
    <source>
        <dbReference type="PROSITE" id="PS50835"/>
    </source>
</evidence>
<feature type="non-terminal residue" evidence="3">
    <location>
        <position position="1"/>
    </location>
</feature>
<dbReference type="GO" id="GO:0043031">
    <property type="term" value="P:negative regulation of macrophage activation"/>
    <property type="evidence" value="ECO:0007669"/>
    <property type="project" value="InterPro"/>
</dbReference>
<dbReference type="Proteomes" id="UP000579904">
    <property type="component" value="Unassembled WGS sequence"/>
</dbReference>
<keyword evidence="1" id="KW-0812">Transmembrane</keyword>
<dbReference type="PROSITE" id="PS50835">
    <property type="entry name" value="IG_LIKE"/>
    <property type="match status" value="1"/>
</dbReference>
<dbReference type="GO" id="GO:0045957">
    <property type="term" value="P:negative regulation of complement activation, alternative pathway"/>
    <property type="evidence" value="ECO:0007669"/>
    <property type="project" value="TreeGrafter"/>
</dbReference>
<accession>A0A7L3N8P9</accession>
<name>A0A7L3N8P9_9AVES</name>
<keyword evidence="1" id="KW-1133">Transmembrane helix</keyword>
<dbReference type="GO" id="GO:0042130">
    <property type="term" value="P:negative regulation of T cell proliferation"/>
    <property type="evidence" value="ECO:0007669"/>
    <property type="project" value="InterPro"/>
</dbReference>
<dbReference type="InterPro" id="IPR039939">
    <property type="entry name" value="VSIG4"/>
</dbReference>
<feature type="domain" description="Ig-like" evidence="2">
    <location>
        <begin position="16"/>
        <end position="112"/>
    </location>
</feature>
<dbReference type="SMART" id="SM00409">
    <property type="entry name" value="IG"/>
    <property type="match status" value="1"/>
</dbReference>
<proteinExistence type="predicted"/>
<evidence type="ECO:0000313" key="3">
    <source>
        <dbReference type="EMBL" id="NXU73510.1"/>
    </source>
</evidence>
<dbReference type="InterPro" id="IPR013106">
    <property type="entry name" value="Ig_V-set"/>
</dbReference>